<gene>
    <name evidence="2" type="ORF">CBR_g17828</name>
</gene>
<organism evidence="2 3">
    <name type="scientific">Chara braunii</name>
    <name type="common">Braun's stonewort</name>
    <dbReference type="NCBI Taxonomy" id="69332"/>
    <lineage>
        <taxon>Eukaryota</taxon>
        <taxon>Viridiplantae</taxon>
        <taxon>Streptophyta</taxon>
        <taxon>Charophyceae</taxon>
        <taxon>Charales</taxon>
        <taxon>Characeae</taxon>
        <taxon>Chara</taxon>
    </lineage>
</organism>
<feature type="region of interest" description="Disordered" evidence="1">
    <location>
        <begin position="1"/>
        <end position="64"/>
    </location>
</feature>
<sequence length="279" mass="30179">MSQRNKTVYPDNLVDTSAWGGVPMPGGPAGDTPRQPSVAGESIAGGDVGDGNDEDGGSAREYGFSAGSMGGAGKRKNMWQQTFDAIAEAQCIDGGHCRGDKQATVSSSRSDGFTRVEPYVTVDYPTDLAKTVWQSRQSVEWSRVVPPSAVYHTLALKLDIPLWYAGAYIEDRPNSKDGDMAGQQESTVMHLASCFHDALRYGQGSDGGKMSQSRLSRVADAFHLLLGSCVWVMRMGGDAARSYKEASYYVQLVASLRLWRLVHSPSTGVDMFSSPRMPY</sequence>
<evidence type="ECO:0000313" key="3">
    <source>
        <dbReference type="Proteomes" id="UP000265515"/>
    </source>
</evidence>
<reference evidence="2 3" key="1">
    <citation type="journal article" date="2018" name="Cell">
        <title>The Chara Genome: Secondary Complexity and Implications for Plant Terrestrialization.</title>
        <authorList>
            <person name="Nishiyama T."/>
            <person name="Sakayama H."/>
            <person name="Vries J.D."/>
            <person name="Buschmann H."/>
            <person name="Saint-Marcoux D."/>
            <person name="Ullrich K.K."/>
            <person name="Haas F.B."/>
            <person name="Vanderstraeten L."/>
            <person name="Becker D."/>
            <person name="Lang D."/>
            <person name="Vosolsobe S."/>
            <person name="Rombauts S."/>
            <person name="Wilhelmsson P.K.I."/>
            <person name="Janitza P."/>
            <person name="Kern R."/>
            <person name="Heyl A."/>
            <person name="Rumpler F."/>
            <person name="Villalobos L.I.A.C."/>
            <person name="Clay J.M."/>
            <person name="Skokan R."/>
            <person name="Toyoda A."/>
            <person name="Suzuki Y."/>
            <person name="Kagoshima H."/>
            <person name="Schijlen E."/>
            <person name="Tajeshwar N."/>
            <person name="Catarino B."/>
            <person name="Hetherington A.J."/>
            <person name="Saltykova A."/>
            <person name="Bonnot C."/>
            <person name="Breuninger H."/>
            <person name="Symeonidi A."/>
            <person name="Radhakrishnan G.V."/>
            <person name="Van Nieuwerburgh F."/>
            <person name="Deforce D."/>
            <person name="Chang C."/>
            <person name="Karol K.G."/>
            <person name="Hedrich R."/>
            <person name="Ulvskov P."/>
            <person name="Glockner G."/>
            <person name="Delwiche C.F."/>
            <person name="Petrasek J."/>
            <person name="Van de Peer Y."/>
            <person name="Friml J."/>
            <person name="Beilby M."/>
            <person name="Dolan L."/>
            <person name="Kohara Y."/>
            <person name="Sugano S."/>
            <person name="Fujiyama A."/>
            <person name="Delaux P.-M."/>
            <person name="Quint M."/>
            <person name="TheiBen G."/>
            <person name="Hagemann M."/>
            <person name="Harholt J."/>
            <person name="Dunand C."/>
            <person name="Zachgo S."/>
            <person name="Langdale J."/>
            <person name="Maumus F."/>
            <person name="Straeten D.V.D."/>
            <person name="Gould S.B."/>
            <person name="Rensing S.A."/>
        </authorList>
    </citation>
    <scope>NUCLEOTIDE SEQUENCE [LARGE SCALE GENOMIC DNA]</scope>
    <source>
        <strain evidence="2 3">S276</strain>
    </source>
</reference>
<keyword evidence="3" id="KW-1185">Reference proteome</keyword>
<protein>
    <submittedName>
        <fullName evidence="2">Uncharacterized protein</fullName>
    </submittedName>
</protein>
<dbReference type="Gramene" id="GBG74117">
    <property type="protein sequence ID" value="GBG74117"/>
    <property type="gene ID" value="CBR_g17828"/>
</dbReference>
<dbReference type="Proteomes" id="UP000265515">
    <property type="component" value="Unassembled WGS sequence"/>
</dbReference>
<dbReference type="EMBL" id="BFEA01000197">
    <property type="protein sequence ID" value="GBG74117.1"/>
    <property type="molecule type" value="Genomic_DNA"/>
</dbReference>
<dbReference type="AlphaFoldDB" id="A0A388KVP6"/>
<proteinExistence type="predicted"/>
<accession>A0A388KVP6</accession>
<evidence type="ECO:0000313" key="2">
    <source>
        <dbReference type="EMBL" id="GBG74117.1"/>
    </source>
</evidence>
<evidence type="ECO:0000256" key="1">
    <source>
        <dbReference type="SAM" id="MobiDB-lite"/>
    </source>
</evidence>
<name>A0A388KVP6_CHABU</name>
<comment type="caution">
    <text evidence="2">The sequence shown here is derived from an EMBL/GenBank/DDBJ whole genome shotgun (WGS) entry which is preliminary data.</text>
</comment>